<keyword evidence="1" id="KW-1133">Transmembrane helix</keyword>
<evidence type="ECO:0000313" key="4">
    <source>
        <dbReference type="Proteomes" id="UP000318704"/>
    </source>
</evidence>
<dbReference type="Proteomes" id="UP000318704">
    <property type="component" value="Chromosome"/>
</dbReference>
<dbReference type="EMBL" id="CP037920">
    <property type="protein sequence ID" value="QDT99925.1"/>
    <property type="molecule type" value="Genomic_DNA"/>
</dbReference>
<dbReference type="Pfam" id="PF00535">
    <property type="entry name" value="Glycos_transf_2"/>
    <property type="match status" value="1"/>
</dbReference>
<dbReference type="RefSeq" id="WP_144989850.1">
    <property type="nucleotide sequence ID" value="NZ_CP037920.1"/>
</dbReference>
<evidence type="ECO:0000313" key="3">
    <source>
        <dbReference type="EMBL" id="QDT99925.1"/>
    </source>
</evidence>
<keyword evidence="3" id="KW-0328">Glycosyltransferase</keyword>
<dbReference type="PANTHER" id="PTHR43179:SF7">
    <property type="entry name" value="RHAMNOSYLTRANSFERASE WBBL"/>
    <property type="match status" value="1"/>
</dbReference>
<dbReference type="SUPFAM" id="SSF53448">
    <property type="entry name" value="Nucleotide-diphospho-sugar transferases"/>
    <property type="match status" value="1"/>
</dbReference>
<protein>
    <submittedName>
        <fullName evidence="3">N-acetylglucosaminyl-diphospho-decaprenol L-rhamnosyltransferase</fullName>
        <ecNumber evidence="3">2.4.1.289</ecNumber>
    </submittedName>
</protein>
<dbReference type="CDD" id="cd04186">
    <property type="entry name" value="GT_2_like_c"/>
    <property type="match status" value="1"/>
</dbReference>
<dbReference type="AlphaFoldDB" id="A0A517W3U8"/>
<keyword evidence="3" id="KW-0808">Transferase</keyword>
<evidence type="ECO:0000259" key="2">
    <source>
        <dbReference type="Pfam" id="PF00535"/>
    </source>
</evidence>
<keyword evidence="1" id="KW-0812">Transmembrane</keyword>
<organism evidence="3 4">
    <name type="scientific">Gimesia aquarii</name>
    <dbReference type="NCBI Taxonomy" id="2527964"/>
    <lineage>
        <taxon>Bacteria</taxon>
        <taxon>Pseudomonadati</taxon>
        <taxon>Planctomycetota</taxon>
        <taxon>Planctomycetia</taxon>
        <taxon>Planctomycetales</taxon>
        <taxon>Planctomycetaceae</taxon>
        <taxon>Gimesia</taxon>
    </lineage>
</organism>
<dbReference type="InterPro" id="IPR001173">
    <property type="entry name" value="Glyco_trans_2-like"/>
</dbReference>
<accession>A0A517W3U8</accession>
<proteinExistence type="predicted"/>
<dbReference type="InterPro" id="IPR029044">
    <property type="entry name" value="Nucleotide-diphossugar_trans"/>
</dbReference>
<feature type="transmembrane region" description="Helical" evidence="1">
    <location>
        <begin position="268"/>
        <end position="290"/>
    </location>
</feature>
<dbReference type="KEGG" id="gaw:V144x_54390"/>
<dbReference type="EC" id="2.4.1.289" evidence="3"/>
<dbReference type="GO" id="GO:0102096">
    <property type="term" value="F:decaprenyl-N-acetyl-alpha-D-glucosaminyl-pyrophosphate:dTDP-alpha-L-rhamnose rhamnosyltransferase activity"/>
    <property type="evidence" value="ECO:0007669"/>
    <property type="project" value="UniProtKB-EC"/>
</dbReference>
<feature type="domain" description="Glycosyltransferase 2-like" evidence="2">
    <location>
        <begin position="7"/>
        <end position="134"/>
    </location>
</feature>
<dbReference type="PANTHER" id="PTHR43179">
    <property type="entry name" value="RHAMNOSYLTRANSFERASE WBBL"/>
    <property type="match status" value="1"/>
</dbReference>
<name>A0A517W3U8_9PLAN</name>
<dbReference type="Gene3D" id="3.90.550.10">
    <property type="entry name" value="Spore Coat Polysaccharide Biosynthesis Protein SpsA, Chain A"/>
    <property type="match status" value="1"/>
</dbReference>
<sequence>MTQANLSVIIVNYNSGEHITECVKSVIRCAPEAEVIVVDNASSDESISLLESTFVNYPQLKVIRNQSNLGFSVACNIGTENTVNEYLLYLNPDCMIYESTIPKLFNCLQADDTVRMVGGRLLNADGSEQPGGRRAVPTPWRTFVRVFNLSFLSKRYPRLFSDFNLHQQEVPEHPIEVEAISGACMLINRETFKAVGGLDEKYFLHCEDLDWCMRFRLNGGKIMFVPDAILTHFQGACSEPTPVVVEWYKHKGMMRFYRKFFRHQYPGILMWIVAVGVWLRFSLLACYFYIRRFMRWIKSAKA</sequence>
<evidence type="ECO:0000256" key="1">
    <source>
        <dbReference type="SAM" id="Phobius"/>
    </source>
</evidence>
<keyword evidence="1" id="KW-0472">Membrane</keyword>
<reference evidence="3 4" key="1">
    <citation type="submission" date="2019-03" db="EMBL/GenBank/DDBJ databases">
        <title>Deep-cultivation of Planctomycetes and their phenomic and genomic characterization uncovers novel biology.</title>
        <authorList>
            <person name="Wiegand S."/>
            <person name="Jogler M."/>
            <person name="Boedeker C."/>
            <person name="Pinto D."/>
            <person name="Vollmers J."/>
            <person name="Rivas-Marin E."/>
            <person name="Kohn T."/>
            <person name="Peeters S.H."/>
            <person name="Heuer A."/>
            <person name="Rast P."/>
            <person name="Oberbeckmann S."/>
            <person name="Bunk B."/>
            <person name="Jeske O."/>
            <person name="Meyerdierks A."/>
            <person name="Storesund J.E."/>
            <person name="Kallscheuer N."/>
            <person name="Luecker S."/>
            <person name="Lage O.M."/>
            <person name="Pohl T."/>
            <person name="Merkel B.J."/>
            <person name="Hornburger P."/>
            <person name="Mueller R.-W."/>
            <person name="Bruemmer F."/>
            <person name="Labrenz M."/>
            <person name="Spormann A.M."/>
            <person name="Op den Camp H."/>
            <person name="Overmann J."/>
            <person name="Amann R."/>
            <person name="Jetten M.S.M."/>
            <person name="Mascher T."/>
            <person name="Medema M.H."/>
            <person name="Devos D.P."/>
            <person name="Kaster A.-K."/>
            <person name="Ovreas L."/>
            <person name="Rohde M."/>
            <person name="Galperin M.Y."/>
            <person name="Jogler C."/>
        </authorList>
    </citation>
    <scope>NUCLEOTIDE SEQUENCE [LARGE SCALE GENOMIC DNA]</scope>
    <source>
        <strain evidence="3 4">V144</strain>
    </source>
</reference>
<gene>
    <name evidence="3" type="primary">wbbL</name>
    <name evidence="3" type="ORF">V144x_54390</name>
</gene>